<keyword evidence="3" id="KW-1185">Reference proteome</keyword>
<evidence type="ECO:0000313" key="2">
    <source>
        <dbReference type="EMBL" id="NJC72396.1"/>
    </source>
</evidence>
<dbReference type="Pfam" id="PF01547">
    <property type="entry name" value="SBP_bac_1"/>
    <property type="match status" value="1"/>
</dbReference>
<dbReference type="PANTHER" id="PTHR43649:SF32">
    <property type="entry name" value="SUGAR BINDING SECRETED PROTEIN"/>
    <property type="match status" value="1"/>
</dbReference>
<accession>A0ABX0Y222</accession>
<name>A0ABX0Y222_9ACTN</name>
<dbReference type="InterPro" id="IPR050490">
    <property type="entry name" value="Bact_solute-bd_prot1"/>
</dbReference>
<evidence type="ECO:0000313" key="3">
    <source>
        <dbReference type="Proteomes" id="UP000722989"/>
    </source>
</evidence>
<dbReference type="RefSeq" id="WP_167927303.1">
    <property type="nucleotide sequence ID" value="NZ_JAATVY010000018.1"/>
</dbReference>
<dbReference type="EMBL" id="JAATVY010000018">
    <property type="protein sequence ID" value="NJC72396.1"/>
    <property type="molecule type" value="Genomic_DNA"/>
</dbReference>
<protein>
    <submittedName>
        <fullName evidence="2">Carbohydrate ABC transporter substrate-binding protein</fullName>
    </submittedName>
</protein>
<dbReference type="Gene3D" id="3.40.190.10">
    <property type="entry name" value="Periplasmic binding protein-like II"/>
    <property type="match status" value="1"/>
</dbReference>
<dbReference type="SUPFAM" id="SSF53850">
    <property type="entry name" value="Periplasmic binding protein-like II"/>
    <property type="match status" value="1"/>
</dbReference>
<gene>
    <name evidence="2" type="ORF">HC031_22135</name>
</gene>
<comment type="caution">
    <text evidence="2">The sequence shown here is derived from an EMBL/GenBank/DDBJ whole genome shotgun (WGS) entry which is preliminary data.</text>
</comment>
<dbReference type="InterPro" id="IPR006059">
    <property type="entry name" value="SBP"/>
</dbReference>
<feature type="signal peptide" evidence="1">
    <location>
        <begin position="1"/>
        <end position="25"/>
    </location>
</feature>
<dbReference type="Proteomes" id="UP000722989">
    <property type="component" value="Unassembled WGS sequence"/>
</dbReference>
<keyword evidence="1" id="KW-0732">Signal</keyword>
<organism evidence="2 3">
    <name type="scientific">Planosporangium thailandense</name>
    <dbReference type="NCBI Taxonomy" id="765197"/>
    <lineage>
        <taxon>Bacteria</taxon>
        <taxon>Bacillati</taxon>
        <taxon>Actinomycetota</taxon>
        <taxon>Actinomycetes</taxon>
        <taxon>Micromonosporales</taxon>
        <taxon>Micromonosporaceae</taxon>
        <taxon>Planosporangium</taxon>
    </lineage>
</organism>
<feature type="chain" id="PRO_5047229517" evidence="1">
    <location>
        <begin position="26"/>
        <end position="430"/>
    </location>
</feature>
<evidence type="ECO:0000256" key="1">
    <source>
        <dbReference type="SAM" id="SignalP"/>
    </source>
</evidence>
<sequence length="430" mass="45935">MRVAMTRRPALLFGVGAMLVGSLLAGCGSSSDGPAGDNGPVTLTVNLFGDFGYQDLYARYKESHPNITVKQNVTDYGAHHKNLQAHLLSGAGTADIEAIEIGQIAGFRPQAAKFVDFLGQGVRKDQWVDSKWQPATSQDGKALFGLGTDVGGLALCYRSDLLKAAGLPSDRDAVSALFTDWNSYVEVGKQFQAKSPDKNVKWFDAGSNLYNAIIGQSTRNAYDASGKVIVETNPAVKQAWDTTVAAIQAGESAGLAAFSPQWNTGFAKGQFATVTCPSWMMAYIKDNAPDTAGKWDIARIPGTGGGNWGGSYLTVPRASRHQKEAIELAKWLTAPEQEKWLFTNKGNFPSDQALWSQPEVAGYDNPFFNNAPAGKIFSESVKSLKPQILGPHQGDIGNAIGNALTTVEQGTATPDAAWKKAVADVRNIVS</sequence>
<reference evidence="2 3" key="1">
    <citation type="submission" date="2020-03" db="EMBL/GenBank/DDBJ databases">
        <title>WGS of the type strain of Planosporangium spp.</title>
        <authorList>
            <person name="Thawai C."/>
        </authorList>
    </citation>
    <scope>NUCLEOTIDE SEQUENCE [LARGE SCALE GENOMIC DNA]</scope>
    <source>
        <strain evidence="2 3">TBRC 5610</strain>
    </source>
</reference>
<proteinExistence type="predicted"/>
<dbReference type="PROSITE" id="PS51257">
    <property type="entry name" value="PROKAR_LIPOPROTEIN"/>
    <property type="match status" value="1"/>
</dbReference>
<dbReference type="PANTHER" id="PTHR43649">
    <property type="entry name" value="ARABINOSE-BINDING PROTEIN-RELATED"/>
    <property type="match status" value="1"/>
</dbReference>